<dbReference type="InterPro" id="IPR052715">
    <property type="entry name" value="RAYT_transposase"/>
</dbReference>
<dbReference type="Gene3D" id="3.30.70.1290">
    <property type="entry name" value="Transposase IS200-like"/>
    <property type="match status" value="1"/>
</dbReference>
<sequence>MHASHRLRIGRYSMPGQIYLVTAVCKHRRAIFHDFAAARAVVHSLHEMNHAAETLAYVVMPDHLHWLMQLGDQLDLSATVQAVKSRTTSRIRQQVGTSIDVWQKGFHDRQLRKEDDLVDMARYVVANPLRAGLVNSVREYSFWDAVWL</sequence>
<dbReference type="EMBL" id="PYGI01000003">
    <property type="protein sequence ID" value="PSL15841.1"/>
    <property type="molecule type" value="Genomic_DNA"/>
</dbReference>
<dbReference type="GO" id="GO:0043565">
    <property type="term" value="F:sequence-specific DNA binding"/>
    <property type="evidence" value="ECO:0007669"/>
    <property type="project" value="TreeGrafter"/>
</dbReference>
<protein>
    <submittedName>
        <fullName evidence="2">REP element-mobilizing transposase RayT</fullName>
    </submittedName>
</protein>
<dbReference type="Pfam" id="PF01797">
    <property type="entry name" value="Y1_Tnp"/>
    <property type="match status" value="1"/>
</dbReference>
<dbReference type="SUPFAM" id="SSF143422">
    <property type="entry name" value="Transposase IS200-like"/>
    <property type="match status" value="1"/>
</dbReference>
<feature type="domain" description="Transposase IS200-like" evidence="1">
    <location>
        <begin position="14"/>
        <end position="127"/>
    </location>
</feature>
<dbReference type="GO" id="GO:0004803">
    <property type="term" value="F:transposase activity"/>
    <property type="evidence" value="ECO:0007669"/>
    <property type="project" value="InterPro"/>
</dbReference>
<keyword evidence="3" id="KW-1185">Reference proteome</keyword>
<dbReference type="InterPro" id="IPR036515">
    <property type="entry name" value="Transposase_17_sf"/>
</dbReference>
<proteinExistence type="predicted"/>
<organism evidence="2 3">
    <name type="scientific">Marinobacterium halophilum</name>
    <dbReference type="NCBI Taxonomy" id="267374"/>
    <lineage>
        <taxon>Bacteria</taxon>
        <taxon>Pseudomonadati</taxon>
        <taxon>Pseudomonadota</taxon>
        <taxon>Gammaproteobacteria</taxon>
        <taxon>Oceanospirillales</taxon>
        <taxon>Oceanospirillaceae</taxon>
        <taxon>Marinobacterium</taxon>
    </lineage>
</organism>
<accession>A0A2P8F2A3</accession>
<dbReference type="InterPro" id="IPR002686">
    <property type="entry name" value="Transposase_17"/>
</dbReference>
<dbReference type="Proteomes" id="UP000242133">
    <property type="component" value="Unassembled WGS sequence"/>
</dbReference>
<dbReference type="OrthoDB" id="9794403at2"/>
<evidence type="ECO:0000259" key="1">
    <source>
        <dbReference type="SMART" id="SM01321"/>
    </source>
</evidence>
<reference evidence="2 3" key="1">
    <citation type="submission" date="2018-03" db="EMBL/GenBank/DDBJ databases">
        <title>Genomic Encyclopedia of Archaeal and Bacterial Type Strains, Phase II (KMG-II): from individual species to whole genera.</title>
        <authorList>
            <person name="Goeker M."/>
        </authorList>
    </citation>
    <scope>NUCLEOTIDE SEQUENCE [LARGE SCALE GENOMIC DNA]</scope>
    <source>
        <strain evidence="2 3">DSM 17586</strain>
    </source>
</reference>
<dbReference type="AlphaFoldDB" id="A0A2P8F2A3"/>
<dbReference type="RefSeq" id="WP_106590662.1">
    <property type="nucleotide sequence ID" value="NZ_PYGI01000003.1"/>
</dbReference>
<dbReference type="GO" id="GO:0006313">
    <property type="term" value="P:DNA transposition"/>
    <property type="evidence" value="ECO:0007669"/>
    <property type="project" value="InterPro"/>
</dbReference>
<name>A0A2P8F2A3_9GAMM</name>
<dbReference type="SMART" id="SM01321">
    <property type="entry name" value="Y1_Tnp"/>
    <property type="match status" value="1"/>
</dbReference>
<gene>
    <name evidence="2" type="ORF">CLV44_103122</name>
</gene>
<evidence type="ECO:0000313" key="3">
    <source>
        <dbReference type="Proteomes" id="UP000242133"/>
    </source>
</evidence>
<comment type="caution">
    <text evidence="2">The sequence shown here is derived from an EMBL/GenBank/DDBJ whole genome shotgun (WGS) entry which is preliminary data.</text>
</comment>
<dbReference type="PANTHER" id="PTHR36966:SF1">
    <property type="entry name" value="REP-ASSOCIATED TYROSINE TRANSPOSASE"/>
    <property type="match status" value="1"/>
</dbReference>
<evidence type="ECO:0000313" key="2">
    <source>
        <dbReference type="EMBL" id="PSL15841.1"/>
    </source>
</evidence>
<dbReference type="NCBIfam" id="NF047646">
    <property type="entry name" value="REP_Tyr_transpos"/>
    <property type="match status" value="1"/>
</dbReference>
<dbReference type="PANTHER" id="PTHR36966">
    <property type="entry name" value="REP-ASSOCIATED TYROSINE TRANSPOSASE"/>
    <property type="match status" value="1"/>
</dbReference>